<evidence type="ECO:0000259" key="1">
    <source>
        <dbReference type="Pfam" id="PF05699"/>
    </source>
</evidence>
<dbReference type="Proteomes" id="UP000189701">
    <property type="component" value="Unplaced"/>
</dbReference>
<proteinExistence type="predicted"/>
<dbReference type="GO" id="GO:0003677">
    <property type="term" value="F:DNA binding"/>
    <property type="evidence" value="ECO:0007669"/>
    <property type="project" value="InterPro"/>
</dbReference>
<reference evidence="3" key="1">
    <citation type="journal article" date="2013" name="Genome Biol.">
        <title>Reference genomes and transcriptomes of Nicotiana sylvestris and Nicotiana tomentosiformis.</title>
        <authorList>
            <person name="Sierro N."/>
            <person name="Battey J.N."/>
            <person name="Ouadi S."/>
            <person name="Bovet L."/>
            <person name="Goepfert S."/>
            <person name="Bakaher N."/>
            <person name="Peitsch M.C."/>
            <person name="Ivanov N.V."/>
        </authorList>
    </citation>
    <scope>NUCLEOTIDE SEQUENCE [LARGE SCALE GENOMIC DNA]</scope>
</reference>
<dbReference type="Pfam" id="PF05699">
    <property type="entry name" value="Dimer_Tnp_hAT"/>
    <property type="match status" value="1"/>
</dbReference>
<dbReference type="OrthoDB" id="1738165at2759"/>
<dbReference type="InterPro" id="IPR012337">
    <property type="entry name" value="RNaseH-like_sf"/>
</dbReference>
<feature type="domain" description="hAT-like transposase RNase-H fold" evidence="2">
    <location>
        <begin position="1"/>
        <end position="69"/>
    </location>
</feature>
<dbReference type="STRING" id="4096.A0A1U7UTQ3"/>
<dbReference type="eggNOG" id="KOG1121">
    <property type="taxonomic scope" value="Eukaryota"/>
</dbReference>
<dbReference type="SUPFAM" id="SSF53098">
    <property type="entry name" value="Ribonuclease H-like"/>
    <property type="match status" value="1"/>
</dbReference>
<evidence type="ECO:0000313" key="3">
    <source>
        <dbReference type="Proteomes" id="UP000189701"/>
    </source>
</evidence>
<dbReference type="RefSeq" id="XP_009757583.1">
    <property type="nucleotide sequence ID" value="XM_009759281.1"/>
</dbReference>
<evidence type="ECO:0000313" key="4">
    <source>
        <dbReference type="RefSeq" id="XP_009757583.1"/>
    </source>
</evidence>
<accession>A0A1U7UTQ3</accession>
<gene>
    <name evidence="4" type="primary">LOC104210385</name>
</gene>
<dbReference type="GO" id="GO:0046983">
    <property type="term" value="F:protein dimerization activity"/>
    <property type="evidence" value="ECO:0007669"/>
    <property type="project" value="InterPro"/>
</dbReference>
<keyword evidence="3" id="KW-1185">Reference proteome</keyword>
<dbReference type="InterPro" id="IPR008906">
    <property type="entry name" value="HATC_C_dom"/>
</dbReference>
<name>A0A1U7UTQ3_NICSY</name>
<protein>
    <submittedName>
        <fullName evidence="4">Zinc finger BED domain-containing protein RICESLEEPER 3-like</fullName>
    </submittedName>
</protein>
<dbReference type="PANTHER" id="PTHR23272:SF193">
    <property type="entry name" value="OS07G0624100 PROTEIN"/>
    <property type="match status" value="1"/>
</dbReference>
<organism evidence="3 4">
    <name type="scientific">Nicotiana sylvestris</name>
    <name type="common">Wood tobacco</name>
    <name type="synonym">South American tobacco</name>
    <dbReference type="NCBI Taxonomy" id="4096"/>
    <lineage>
        <taxon>Eukaryota</taxon>
        <taxon>Viridiplantae</taxon>
        <taxon>Streptophyta</taxon>
        <taxon>Embryophyta</taxon>
        <taxon>Tracheophyta</taxon>
        <taxon>Spermatophyta</taxon>
        <taxon>Magnoliopsida</taxon>
        <taxon>eudicotyledons</taxon>
        <taxon>Gunneridae</taxon>
        <taxon>Pentapetalae</taxon>
        <taxon>asterids</taxon>
        <taxon>lamiids</taxon>
        <taxon>Solanales</taxon>
        <taxon>Solanaceae</taxon>
        <taxon>Nicotianoideae</taxon>
        <taxon>Nicotianeae</taxon>
        <taxon>Nicotiana</taxon>
    </lineage>
</organism>
<feature type="domain" description="HAT C-terminal dimerisation" evidence="1">
    <location>
        <begin position="114"/>
        <end position="195"/>
    </location>
</feature>
<dbReference type="InterPro" id="IPR025525">
    <property type="entry name" value="hAT-like_transposase_RNase-H"/>
</dbReference>
<reference evidence="4" key="2">
    <citation type="submission" date="2025-08" db="UniProtKB">
        <authorList>
            <consortium name="RefSeq"/>
        </authorList>
    </citation>
    <scope>IDENTIFICATION</scope>
    <source>
        <tissue evidence="4">Leaf</tissue>
    </source>
</reference>
<dbReference type="PANTHER" id="PTHR23272">
    <property type="entry name" value="BED FINGER-RELATED"/>
    <property type="match status" value="1"/>
</dbReference>
<evidence type="ECO:0000259" key="2">
    <source>
        <dbReference type="Pfam" id="PF14372"/>
    </source>
</evidence>
<dbReference type="Pfam" id="PF14372">
    <property type="entry name" value="hAT-like_RNase-H"/>
    <property type="match status" value="1"/>
</dbReference>
<sequence>MAKRMKSRFDKYWGNFENLNMLLVIAVVLDPRYKMKYVNFILSKSYDSLSGRLKLDQVAGVLTRLYDRYNDSLSEASNDDIGVDTSMMSEAGDTLQSQCEKHLEEEGNIEKKSELEKYLMDNVEKTKDLNILAWWKASSNRYPIVSKMARDILSIPISTIASESTFNTSGQILDSYWSSLPPKTAEAFICTQQWIRSPSEECKF</sequence>
<dbReference type="AlphaFoldDB" id="A0A1U7UTQ3"/>